<dbReference type="InterPro" id="IPR011009">
    <property type="entry name" value="Kinase-like_dom_sf"/>
</dbReference>
<dbReference type="RefSeq" id="WP_260762691.1">
    <property type="nucleotide sequence ID" value="NZ_CP045921.1"/>
</dbReference>
<dbReference type="SUPFAM" id="SSF56112">
    <property type="entry name" value="Protein kinase-like (PK-like)"/>
    <property type="match status" value="1"/>
</dbReference>
<evidence type="ECO:0000313" key="2">
    <source>
        <dbReference type="EMBL" id="QHN42983.1"/>
    </source>
</evidence>
<sequence>MDKFVYYYDWQADIAPRIPGLQQADQGFTAAYTGLINLLDGSQVFVKCAMDENSAHWTRKEIKAYKILQEAGYDYMPRLLAVNADETAFAIQAMLGYDFTPSWSDDKLHAIMRARKDLKALRYLFEADTDFSMRKVVGVQNRWPELHSETVLSRANDVLMRSQGITVTPAMVARCNELMQVWHVRQDTLVHDDLRADNFAYDPQTRTGKLIDWTWLCVGDDALDIASLCVSVARSGYDVYDKYPSLFDEQAIVSTLGYWLEVLGTSDGQLTDVRQSQAANVRFCYDLLATRTQLTV</sequence>
<keyword evidence="3" id="KW-1185">Reference proteome</keyword>
<dbReference type="Proteomes" id="UP001059824">
    <property type="component" value="Chromosome"/>
</dbReference>
<evidence type="ECO:0000313" key="3">
    <source>
        <dbReference type="Proteomes" id="UP001059824"/>
    </source>
</evidence>
<dbReference type="InterPro" id="IPR002575">
    <property type="entry name" value="Aminoglycoside_PTrfase"/>
</dbReference>
<name>A0A857MK96_9BACT</name>
<dbReference type="EMBL" id="CP045921">
    <property type="protein sequence ID" value="QHN42983.1"/>
    <property type="molecule type" value="Genomic_DNA"/>
</dbReference>
<feature type="domain" description="Aminoglycoside phosphotransferase" evidence="1">
    <location>
        <begin position="177"/>
        <end position="231"/>
    </location>
</feature>
<protein>
    <submittedName>
        <fullName evidence="2">Phosphotransferase</fullName>
    </submittedName>
</protein>
<accession>A0A857MK96</accession>
<dbReference type="KEGG" id="mama:GII36_03920"/>
<reference evidence="2" key="1">
    <citation type="journal article" date="2021" name="Nat. Microbiol.">
        <title>Cocultivation of an ultrasmall environmental parasitic bacterium with lytic ability against bacteria associated with wastewater foams.</title>
        <authorList>
            <person name="Batinovic S."/>
            <person name="Rose J.J.A."/>
            <person name="Ratcliffe J."/>
            <person name="Seviour R.J."/>
            <person name="Petrovski S."/>
        </authorList>
    </citation>
    <scope>NUCLEOTIDE SEQUENCE</scope>
    <source>
        <strain evidence="2">JR1</strain>
    </source>
</reference>
<gene>
    <name evidence="2" type="ORF">GII36_03920</name>
</gene>
<dbReference type="Pfam" id="PF01636">
    <property type="entry name" value="APH"/>
    <property type="match status" value="1"/>
</dbReference>
<dbReference type="AlphaFoldDB" id="A0A857MK96"/>
<organism evidence="2 3">
    <name type="scientific">Candidatus Mycosynbacter amalyticus</name>
    <dbReference type="NCBI Taxonomy" id="2665156"/>
    <lineage>
        <taxon>Bacteria</taxon>
        <taxon>Candidatus Saccharimonadota</taxon>
        <taxon>Candidatus Saccharimonadota incertae sedis</taxon>
        <taxon>Candidatus Mycosynbacter</taxon>
    </lineage>
</organism>
<proteinExistence type="predicted"/>
<dbReference type="Gene3D" id="3.90.1200.10">
    <property type="match status" value="1"/>
</dbReference>
<evidence type="ECO:0000259" key="1">
    <source>
        <dbReference type="Pfam" id="PF01636"/>
    </source>
</evidence>